<comment type="similarity">
    <text evidence="2 7">Belongs to the universal ribosomal protein uL24 family.</text>
</comment>
<dbReference type="PROSITE" id="PS01108">
    <property type="entry name" value="RIBOSOMAL_L24"/>
    <property type="match status" value="1"/>
</dbReference>
<proteinExistence type="inferred from homology"/>
<evidence type="ECO:0000256" key="5">
    <source>
        <dbReference type="ARBA" id="ARBA00023274"/>
    </source>
</evidence>
<dbReference type="SUPFAM" id="SSF50104">
    <property type="entry name" value="Translation proteins SH3-like domain"/>
    <property type="match status" value="1"/>
</dbReference>
<dbReference type="GO" id="GO:0005840">
    <property type="term" value="C:ribosome"/>
    <property type="evidence" value="ECO:0007669"/>
    <property type="project" value="UniProtKB-KW"/>
</dbReference>
<gene>
    <name evidence="9" type="ORF">BgAZ_207110</name>
</gene>
<evidence type="ECO:0000259" key="8">
    <source>
        <dbReference type="SMART" id="SM00739"/>
    </source>
</evidence>
<dbReference type="Gene3D" id="2.30.30.30">
    <property type="match status" value="1"/>
</dbReference>
<evidence type="ECO:0000256" key="6">
    <source>
        <dbReference type="ARBA" id="ARBA00035282"/>
    </source>
</evidence>
<name>A0AAD8PEF0_BABGI</name>
<dbReference type="InterPro" id="IPR008991">
    <property type="entry name" value="Translation_prot_SH3-like_sf"/>
</dbReference>
<evidence type="ECO:0000313" key="9">
    <source>
        <dbReference type="EMBL" id="KAK1443835.1"/>
    </source>
</evidence>
<dbReference type="NCBIfam" id="TIGR01079">
    <property type="entry name" value="rplX_bact"/>
    <property type="match status" value="1"/>
</dbReference>
<keyword evidence="10" id="KW-1185">Reference proteome</keyword>
<dbReference type="InterPro" id="IPR041988">
    <property type="entry name" value="Ribosomal_uL24_KOW"/>
</dbReference>
<dbReference type="InterPro" id="IPR005824">
    <property type="entry name" value="KOW"/>
</dbReference>
<dbReference type="EMBL" id="JAVEPI010000002">
    <property type="protein sequence ID" value="KAK1443835.1"/>
    <property type="molecule type" value="Genomic_DNA"/>
</dbReference>
<protein>
    <recommendedName>
        <fullName evidence="6">Large ribosomal subunit protein uL24c</fullName>
    </recommendedName>
</protein>
<keyword evidence="5 7" id="KW-0687">Ribonucleoprotein</keyword>
<dbReference type="SMART" id="SM00739">
    <property type="entry name" value="KOW"/>
    <property type="match status" value="1"/>
</dbReference>
<dbReference type="Proteomes" id="UP001230268">
    <property type="component" value="Unassembled WGS sequence"/>
</dbReference>
<dbReference type="GO" id="GO:0006412">
    <property type="term" value="P:translation"/>
    <property type="evidence" value="ECO:0007669"/>
    <property type="project" value="InterPro"/>
</dbReference>
<comment type="caution">
    <text evidence="9">The sequence shown here is derived from an EMBL/GenBank/DDBJ whole genome shotgun (WGS) entry which is preliminary data.</text>
</comment>
<dbReference type="GO" id="GO:0003735">
    <property type="term" value="F:structural constituent of ribosome"/>
    <property type="evidence" value="ECO:0007669"/>
    <property type="project" value="InterPro"/>
</dbReference>
<accession>A0AAD8PEF0</accession>
<dbReference type="HAMAP" id="MF_01326_B">
    <property type="entry name" value="Ribosomal_uL24_B"/>
    <property type="match status" value="1"/>
</dbReference>
<evidence type="ECO:0000256" key="4">
    <source>
        <dbReference type="ARBA" id="ARBA00022980"/>
    </source>
</evidence>
<evidence type="ECO:0000256" key="7">
    <source>
        <dbReference type="RuleBase" id="RU003477"/>
    </source>
</evidence>
<dbReference type="InterPro" id="IPR014722">
    <property type="entry name" value="Rib_uL2_dom2"/>
</dbReference>
<dbReference type="CDD" id="cd06089">
    <property type="entry name" value="KOW_RPL26"/>
    <property type="match status" value="1"/>
</dbReference>
<keyword evidence="4 7" id="KW-0689">Ribosomal protein</keyword>
<dbReference type="InterPro" id="IPR005825">
    <property type="entry name" value="Ribosomal_uL24_CS"/>
</dbReference>
<dbReference type="InterPro" id="IPR057264">
    <property type="entry name" value="Ribosomal_uL24_C"/>
</dbReference>
<evidence type="ECO:0000313" key="10">
    <source>
        <dbReference type="Proteomes" id="UP001230268"/>
    </source>
</evidence>
<evidence type="ECO:0000256" key="2">
    <source>
        <dbReference type="ARBA" id="ARBA00010618"/>
    </source>
</evidence>
<evidence type="ECO:0000256" key="3">
    <source>
        <dbReference type="ARBA" id="ARBA00011838"/>
    </source>
</evidence>
<feature type="domain" description="KOW" evidence="8">
    <location>
        <begin position="93"/>
        <end position="120"/>
    </location>
</feature>
<dbReference type="InterPro" id="IPR003256">
    <property type="entry name" value="Ribosomal_uL24"/>
</dbReference>
<comment type="function">
    <text evidence="1">One of two assembly initiator proteins, it binds directly to the 5'-end of the 23S rRNA, where it nucleates assembly of the 50S subunit.</text>
</comment>
<dbReference type="Pfam" id="PF00467">
    <property type="entry name" value="KOW"/>
    <property type="match status" value="1"/>
</dbReference>
<evidence type="ECO:0000256" key="1">
    <source>
        <dbReference type="ARBA" id="ARBA00004072"/>
    </source>
</evidence>
<dbReference type="GO" id="GO:0003723">
    <property type="term" value="F:RNA binding"/>
    <property type="evidence" value="ECO:0007669"/>
    <property type="project" value="InterPro"/>
</dbReference>
<reference evidence="9" key="1">
    <citation type="submission" date="2023-08" db="EMBL/GenBank/DDBJ databases">
        <title>Draft sequence of the Babesia gibsoni genome.</title>
        <authorList>
            <person name="Yamagishi J.Y."/>
            <person name="Xuan X.X."/>
        </authorList>
    </citation>
    <scope>NUCLEOTIDE SEQUENCE</scope>
    <source>
        <strain evidence="9">Azabu</strain>
    </source>
</reference>
<organism evidence="9 10">
    <name type="scientific">Babesia gibsoni</name>
    <dbReference type="NCBI Taxonomy" id="33632"/>
    <lineage>
        <taxon>Eukaryota</taxon>
        <taxon>Sar</taxon>
        <taxon>Alveolata</taxon>
        <taxon>Apicomplexa</taxon>
        <taxon>Aconoidasida</taxon>
        <taxon>Piroplasmida</taxon>
        <taxon>Babesiidae</taxon>
        <taxon>Babesia</taxon>
    </lineage>
</organism>
<sequence length="224" mass="25583">MYIDKLSSCIAQRPLGCCLYGYFRFTGTNISNRNISTYRNLSVKNLFSRNDNAISDPSSAVTVFSGTWNLGCLFSQRRGPKLAKPRDLIRFWKIKVGDKVEVISGKDKGKVGEVLACDKLRNQVKVKGCNMRKLLVDGQPVMIEKKLHYSNVQLMDPLLNCATRVAIRYNKHKEPLRVSKKSGYVIPWPEEKAEPDKDLIEGEKDTKPEVALERTYNYKMVRTM</sequence>
<dbReference type="PANTHER" id="PTHR12903">
    <property type="entry name" value="MITOCHONDRIAL RIBOSOMAL PROTEIN L24"/>
    <property type="match status" value="1"/>
</dbReference>
<dbReference type="GO" id="GO:1990904">
    <property type="term" value="C:ribonucleoprotein complex"/>
    <property type="evidence" value="ECO:0007669"/>
    <property type="project" value="UniProtKB-KW"/>
</dbReference>
<dbReference type="AlphaFoldDB" id="A0AAD8PEF0"/>
<comment type="subunit">
    <text evidence="3">Part of the 50S ribosomal subunit.</text>
</comment>
<dbReference type="Pfam" id="PF17136">
    <property type="entry name" value="ribosomal_L24"/>
    <property type="match status" value="1"/>
</dbReference>